<feature type="transmembrane region" description="Helical" evidence="1">
    <location>
        <begin position="20"/>
        <end position="38"/>
    </location>
</feature>
<organism evidence="2">
    <name type="scientific">marine metagenome</name>
    <dbReference type="NCBI Taxonomy" id="408172"/>
    <lineage>
        <taxon>unclassified sequences</taxon>
        <taxon>metagenomes</taxon>
        <taxon>ecological metagenomes</taxon>
    </lineage>
</organism>
<gene>
    <name evidence="2" type="ORF">METZ01_LOCUS391895</name>
</gene>
<evidence type="ECO:0000313" key="2">
    <source>
        <dbReference type="EMBL" id="SVD39041.1"/>
    </source>
</evidence>
<keyword evidence="1" id="KW-1133">Transmembrane helix</keyword>
<protein>
    <submittedName>
        <fullName evidence="2">Uncharacterized protein</fullName>
    </submittedName>
</protein>
<keyword evidence="1" id="KW-0472">Membrane</keyword>
<dbReference type="EMBL" id="UINC01147616">
    <property type="protein sequence ID" value="SVD39041.1"/>
    <property type="molecule type" value="Genomic_DNA"/>
</dbReference>
<dbReference type="AlphaFoldDB" id="A0A382UZE0"/>
<evidence type="ECO:0000256" key="1">
    <source>
        <dbReference type="SAM" id="Phobius"/>
    </source>
</evidence>
<name>A0A382UZE0_9ZZZZ</name>
<sequence length="85" mass="9802">MFFLLVRKELLEQLLSLRFAMASIICLVVVLSSTWVLTKDYKEAQADYRTNIVLHKNQIEESNDLVDGGIKIDKPLNPMQIFFKG</sequence>
<feature type="non-terminal residue" evidence="2">
    <location>
        <position position="85"/>
    </location>
</feature>
<accession>A0A382UZE0</accession>
<keyword evidence="1" id="KW-0812">Transmembrane</keyword>
<proteinExistence type="predicted"/>
<reference evidence="2" key="1">
    <citation type="submission" date="2018-05" db="EMBL/GenBank/DDBJ databases">
        <authorList>
            <person name="Lanie J.A."/>
            <person name="Ng W.-L."/>
            <person name="Kazmierczak K.M."/>
            <person name="Andrzejewski T.M."/>
            <person name="Davidsen T.M."/>
            <person name="Wayne K.J."/>
            <person name="Tettelin H."/>
            <person name="Glass J.I."/>
            <person name="Rusch D."/>
            <person name="Podicherti R."/>
            <person name="Tsui H.-C.T."/>
            <person name="Winkler M.E."/>
        </authorList>
    </citation>
    <scope>NUCLEOTIDE SEQUENCE</scope>
</reference>